<dbReference type="PANTHER" id="PTHR47894:SF1">
    <property type="entry name" value="HTH-TYPE TRANSCRIPTIONAL REGULATOR VQSM"/>
    <property type="match status" value="1"/>
</dbReference>
<dbReference type="PROSITE" id="PS01124">
    <property type="entry name" value="HTH_ARAC_FAMILY_2"/>
    <property type="match status" value="1"/>
</dbReference>
<evidence type="ECO:0000256" key="1">
    <source>
        <dbReference type="ARBA" id="ARBA00023015"/>
    </source>
</evidence>
<dbReference type="GO" id="GO:0005829">
    <property type="term" value="C:cytosol"/>
    <property type="evidence" value="ECO:0007669"/>
    <property type="project" value="TreeGrafter"/>
</dbReference>
<dbReference type="InterPro" id="IPR018060">
    <property type="entry name" value="HTH_AraC"/>
</dbReference>
<dbReference type="SMART" id="SM00342">
    <property type="entry name" value="HTH_ARAC"/>
    <property type="match status" value="1"/>
</dbReference>
<organism evidence="5">
    <name type="scientific">hydrocarbon metagenome</name>
    <dbReference type="NCBI Taxonomy" id="938273"/>
    <lineage>
        <taxon>unclassified sequences</taxon>
        <taxon>metagenomes</taxon>
        <taxon>ecological metagenomes</taxon>
    </lineage>
</organism>
<comment type="caution">
    <text evidence="5">The sequence shown here is derived from an EMBL/GenBank/DDBJ whole genome shotgun (WGS) entry which is preliminary data.</text>
</comment>
<keyword evidence="2" id="KW-0238">DNA-binding</keyword>
<dbReference type="Gene3D" id="1.10.10.60">
    <property type="entry name" value="Homeodomain-like"/>
    <property type="match status" value="1"/>
</dbReference>
<keyword evidence="3" id="KW-0804">Transcription</keyword>
<reference evidence="5" key="1">
    <citation type="journal article" date="2015" name="Proc. Natl. Acad. Sci. U.S.A.">
        <title>Networks of energetic and metabolic interactions define dynamics in microbial communities.</title>
        <authorList>
            <person name="Embree M."/>
            <person name="Liu J.K."/>
            <person name="Al-Bassam M.M."/>
            <person name="Zengler K."/>
        </authorList>
    </citation>
    <scope>NUCLEOTIDE SEQUENCE</scope>
</reference>
<evidence type="ECO:0000256" key="2">
    <source>
        <dbReference type="ARBA" id="ARBA00023125"/>
    </source>
</evidence>
<evidence type="ECO:0000313" key="5">
    <source>
        <dbReference type="EMBL" id="KUG22244.1"/>
    </source>
</evidence>
<dbReference type="InterPro" id="IPR009057">
    <property type="entry name" value="Homeodomain-like_sf"/>
</dbReference>
<evidence type="ECO:0000259" key="4">
    <source>
        <dbReference type="PROSITE" id="PS01124"/>
    </source>
</evidence>
<protein>
    <submittedName>
        <fullName evidence="5">Transcriptional regulator, arac family</fullName>
    </submittedName>
</protein>
<dbReference type="Pfam" id="PF12625">
    <property type="entry name" value="Arabinose_bd"/>
    <property type="match status" value="1"/>
</dbReference>
<feature type="domain" description="HTH araC/xylS-type" evidence="4">
    <location>
        <begin position="232"/>
        <end position="343"/>
    </location>
</feature>
<dbReference type="GO" id="GO:0000976">
    <property type="term" value="F:transcription cis-regulatory region binding"/>
    <property type="evidence" value="ECO:0007669"/>
    <property type="project" value="TreeGrafter"/>
</dbReference>
<gene>
    <name evidence="5" type="ORF">ASZ90_007976</name>
</gene>
<dbReference type="AlphaFoldDB" id="A0A0W8FN77"/>
<accession>A0A0W8FN77</accession>
<dbReference type="GO" id="GO:0003700">
    <property type="term" value="F:DNA-binding transcription factor activity"/>
    <property type="evidence" value="ECO:0007669"/>
    <property type="project" value="InterPro"/>
</dbReference>
<name>A0A0W8FN77_9ZZZZ</name>
<proteinExistence type="predicted"/>
<dbReference type="InterPro" id="IPR032687">
    <property type="entry name" value="AraC-type_N"/>
</dbReference>
<sequence>MSEKFHIKSKGTLGVFRPINNVAVFVRAAGEYGIDPQKILIGSGIKMSELDDPLRIITAEQEIMIGRKLAQLAPSPLSGLDLGSHHHLISKGKLGMAAMCCETAFDALKLMLTYIDLASSYFQYDLKVDGKKGYVRMKELVSLDDFHLYVFETEVVSLYTICSMILDDAHIFKEMHLAFPAPKYAARYRKIFHCPIFFDAPEHLIIFDAAILDRPLKHANSLTKKVLEQECRQLCQRLNENVTVKNKIRHELMFLEGDFPTFDQLAHRINMPERTVRRRLAMEGTSYKDILSDIRKQKALELIAAGDCSMEKIAEKLGYSEVAGFYHAFKAWTGTTPANYRKGTR</sequence>
<keyword evidence="1" id="KW-0805">Transcription regulation</keyword>
<dbReference type="PANTHER" id="PTHR47894">
    <property type="entry name" value="HTH-TYPE TRANSCRIPTIONAL REGULATOR GADX"/>
    <property type="match status" value="1"/>
</dbReference>
<dbReference type="SUPFAM" id="SSF46689">
    <property type="entry name" value="Homeodomain-like"/>
    <property type="match status" value="1"/>
</dbReference>
<dbReference type="Pfam" id="PF12833">
    <property type="entry name" value="HTH_18"/>
    <property type="match status" value="1"/>
</dbReference>
<evidence type="ECO:0000256" key="3">
    <source>
        <dbReference type="ARBA" id="ARBA00023163"/>
    </source>
</evidence>
<dbReference type="EMBL" id="LNQE01000977">
    <property type="protein sequence ID" value="KUG22244.1"/>
    <property type="molecule type" value="Genomic_DNA"/>
</dbReference>